<gene>
    <name evidence="3" type="ORF">HK099_004169</name>
</gene>
<accession>A0AAD5UAP9</accession>
<evidence type="ECO:0000313" key="3">
    <source>
        <dbReference type="EMBL" id="KAJ3226751.1"/>
    </source>
</evidence>
<keyword evidence="2" id="KW-0732">Signal</keyword>
<organism evidence="3 4">
    <name type="scientific">Clydaea vesicula</name>
    <dbReference type="NCBI Taxonomy" id="447962"/>
    <lineage>
        <taxon>Eukaryota</taxon>
        <taxon>Fungi</taxon>
        <taxon>Fungi incertae sedis</taxon>
        <taxon>Chytridiomycota</taxon>
        <taxon>Chytridiomycota incertae sedis</taxon>
        <taxon>Chytridiomycetes</taxon>
        <taxon>Lobulomycetales</taxon>
        <taxon>Lobulomycetaceae</taxon>
        <taxon>Clydaea</taxon>
    </lineage>
</organism>
<feature type="region of interest" description="Disordered" evidence="1">
    <location>
        <begin position="91"/>
        <end position="110"/>
    </location>
</feature>
<sequence length="191" mass="19915">MKFTKLATLILFAAALVAALPHSEHNRIERLAEERKNEISVDDQDNLPSQRIGLSPSLDAEEEMEIATATDALESLETVSAVLVAATQSEKTTASETATATETTSDIESTFTETISSSKTSTASTTPLSTSLVSTTSLSTISISTSSSSTTTIPLSTGVPGVPVEATSGAPSNVLVSSLFSTLFVAIFTFF</sequence>
<keyword evidence="4" id="KW-1185">Reference proteome</keyword>
<feature type="chain" id="PRO_5041926486" evidence="2">
    <location>
        <begin position="20"/>
        <end position="191"/>
    </location>
</feature>
<name>A0AAD5UAP9_9FUNG</name>
<reference evidence="3" key="1">
    <citation type="submission" date="2020-05" db="EMBL/GenBank/DDBJ databases">
        <title>Phylogenomic resolution of chytrid fungi.</title>
        <authorList>
            <person name="Stajich J.E."/>
            <person name="Amses K."/>
            <person name="Simmons R."/>
            <person name="Seto K."/>
            <person name="Myers J."/>
            <person name="Bonds A."/>
            <person name="Quandt C.A."/>
            <person name="Barry K."/>
            <person name="Liu P."/>
            <person name="Grigoriev I."/>
            <person name="Longcore J.E."/>
            <person name="James T.Y."/>
        </authorList>
    </citation>
    <scope>NUCLEOTIDE SEQUENCE</scope>
    <source>
        <strain evidence="3">JEL0476</strain>
    </source>
</reference>
<comment type="caution">
    <text evidence="3">The sequence shown here is derived from an EMBL/GenBank/DDBJ whole genome shotgun (WGS) entry which is preliminary data.</text>
</comment>
<dbReference type="EMBL" id="JADGJW010000029">
    <property type="protein sequence ID" value="KAJ3226751.1"/>
    <property type="molecule type" value="Genomic_DNA"/>
</dbReference>
<evidence type="ECO:0000313" key="4">
    <source>
        <dbReference type="Proteomes" id="UP001211065"/>
    </source>
</evidence>
<evidence type="ECO:0000256" key="2">
    <source>
        <dbReference type="SAM" id="SignalP"/>
    </source>
</evidence>
<proteinExistence type="predicted"/>
<evidence type="ECO:0000256" key="1">
    <source>
        <dbReference type="SAM" id="MobiDB-lite"/>
    </source>
</evidence>
<dbReference type="Proteomes" id="UP001211065">
    <property type="component" value="Unassembled WGS sequence"/>
</dbReference>
<feature type="signal peptide" evidence="2">
    <location>
        <begin position="1"/>
        <end position="19"/>
    </location>
</feature>
<protein>
    <submittedName>
        <fullName evidence="3">Uncharacterized protein</fullName>
    </submittedName>
</protein>
<dbReference type="AlphaFoldDB" id="A0AAD5UAP9"/>